<dbReference type="GO" id="GO:0005886">
    <property type="term" value="C:plasma membrane"/>
    <property type="evidence" value="ECO:0007669"/>
    <property type="project" value="TreeGrafter"/>
</dbReference>
<dbReference type="PROSITE" id="PS50002">
    <property type="entry name" value="SH3"/>
    <property type="match status" value="1"/>
</dbReference>
<organism evidence="12 13">
    <name type="scientific">Polysphondylium violaceum</name>
    <dbReference type="NCBI Taxonomy" id="133409"/>
    <lineage>
        <taxon>Eukaryota</taxon>
        <taxon>Amoebozoa</taxon>
        <taxon>Evosea</taxon>
        <taxon>Eumycetozoa</taxon>
        <taxon>Dictyostelia</taxon>
        <taxon>Dictyosteliales</taxon>
        <taxon>Dictyosteliaceae</taxon>
        <taxon>Polysphondylium</taxon>
    </lineage>
</organism>
<dbReference type="PANTHER" id="PTHR23065">
    <property type="entry name" value="PROLINE-SERINE-THREONINE PHOSPHATASE INTERACTING PROTEIN 1"/>
    <property type="match status" value="1"/>
</dbReference>
<comment type="subcellular location">
    <subcellularLocation>
        <location evidence="1">Cytoplasm</location>
        <location evidence="1">Cytoskeleton</location>
    </subcellularLocation>
</comment>
<evidence type="ECO:0000256" key="8">
    <source>
        <dbReference type="PROSITE-ProRule" id="PRU01077"/>
    </source>
</evidence>
<dbReference type="Gene3D" id="2.30.30.40">
    <property type="entry name" value="SH3 Domains"/>
    <property type="match status" value="1"/>
</dbReference>
<dbReference type="GO" id="GO:0030041">
    <property type="term" value="P:actin filament polymerization"/>
    <property type="evidence" value="ECO:0007669"/>
    <property type="project" value="TreeGrafter"/>
</dbReference>
<evidence type="ECO:0000256" key="5">
    <source>
        <dbReference type="ARBA" id="ARBA00023054"/>
    </source>
</evidence>
<evidence type="ECO:0000256" key="3">
    <source>
        <dbReference type="ARBA" id="ARBA00022490"/>
    </source>
</evidence>
<comment type="caution">
    <text evidence="12">The sequence shown here is derived from an EMBL/GenBank/DDBJ whole genome shotgun (WGS) entry which is preliminary data.</text>
</comment>
<dbReference type="Proteomes" id="UP000695562">
    <property type="component" value="Unassembled WGS sequence"/>
</dbReference>
<feature type="compositionally biased region" description="Polar residues" evidence="9">
    <location>
        <begin position="403"/>
        <end position="416"/>
    </location>
</feature>
<evidence type="ECO:0000256" key="4">
    <source>
        <dbReference type="ARBA" id="ARBA00022553"/>
    </source>
</evidence>
<evidence type="ECO:0000256" key="6">
    <source>
        <dbReference type="ARBA" id="ARBA00023212"/>
    </source>
</evidence>
<name>A0A8J4UWW9_9MYCE</name>
<dbReference type="SUPFAM" id="SSF50044">
    <property type="entry name" value="SH3-domain"/>
    <property type="match status" value="1"/>
</dbReference>
<keyword evidence="2 7" id="KW-0728">SH3 domain</keyword>
<evidence type="ECO:0000259" key="11">
    <source>
        <dbReference type="PROSITE" id="PS51741"/>
    </source>
</evidence>
<dbReference type="SUPFAM" id="SSF103657">
    <property type="entry name" value="BAR/IMD domain-like"/>
    <property type="match status" value="1"/>
</dbReference>
<dbReference type="PRINTS" id="PR01887">
    <property type="entry name" value="SPECTRNALPHA"/>
</dbReference>
<dbReference type="AlphaFoldDB" id="A0A8J4UWW9"/>
<keyword evidence="13" id="KW-1185">Reference proteome</keyword>
<dbReference type="InterPro" id="IPR036274">
    <property type="entry name" value="HR1_rpt_sf"/>
</dbReference>
<accession>A0A8J4UWW9</accession>
<evidence type="ECO:0000256" key="7">
    <source>
        <dbReference type="PROSITE-ProRule" id="PRU00192"/>
    </source>
</evidence>
<dbReference type="SMART" id="SM00055">
    <property type="entry name" value="FCH"/>
    <property type="match status" value="1"/>
</dbReference>
<dbReference type="GO" id="GO:0005737">
    <property type="term" value="C:cytoplasm"/>
    <property type="evidence" value="ECO:0007669"/>
    <property type="project" value="TreeGrafter"/>
</dbReference>
<evidence type="ECO:0008006" key="14">
    <source>
        <dbReference type="Google" id="ProtNLM"/>
    </source>
</evidence>
<dbReference type="GO" id="GO:0031982">
    <property type="term" value="C:vesicle"/>
    <property type="evidence" value="ECO:0007669"/>
    <property type="project" value="TreeGrafter"/>
</dbReference>
<dbReference type="SMART" id="SM00326">
    <property type="entry name" value="SH3"/>
    <property type="match status" value="1"/>
</dbReference>
<dbReference type="GO" id="GO:0008017">
    <property type="term" value="F:microtubule binding"/>
    <property type="evidence" value="ECO:0007669"/>
    <property type="project" value="TreeGrafter"/>
</dbReference>
<dbReference type="Gene3D" id="1.20.1270.60">
    <property type="entry name" value="Arfaptin homology (AH) domain/BAR domain"/>
    <property type="match status" value="1"/>
</dbReference>
<feature type="domain" description="SH3" evidence="10">
    <location>
        <begin position="434"/>
        <end position="493"/>
    </location>
</feature>
<evidence type="ECO:0000313" key="12">
    <source>
        <dbReference type="EMBL" id="KAF2070200.1"/>
    </source>
</evidence>
<keyword evidence="3" id="KW-0963">Cytoplasm</keyword>
<dbReference type="OrthoDB" id="10255964at2759"/>
<proteinExistence type="predicted"/>
<dbReference type="InterPro" id="IPR001060">
    <property type="entry name" value="FCH_dom"/>
</dbReference>
<evidence type="ECO:0000256" key="1">
    <source>
        <dbReference type="ARBA" id="ARBA00004245"/>
    </source>
</evidence>
<evidence type="ECO:0000313" key="13">
    <source>
        <dbReference type="Proteomes" id="UP000695562"/>
    </source>
</evidence>
<sequence>MSYSSDLLDGFEILYKRTEGVLKCNQEMSNFFKKLSTLESDYSKALLKLVKSTGQKKLIANPFLDGSSKSSWNTTLTELEHVGNQHQVFANLTNDLSNLIDKMVKDKENVRKKLTGDGQKLTKDMKQQLDICTKSKLNYHKLVKEAEVAQTLLNKGQADPKMKQDKVSQLSVKATQAFEKATQADQEYRETLGVTNTKQDEYYHTDMPNLLKEFQAFEEDRIVQGKDIMHKLATYIKEIPPVLNHAAEDIEKGAEQIDKDQDIKQWVSENRTGVTVPSHIEYHPYEGEGQSSSNNSPNNFRVGTYKPPTTQIKEWGLTAKDQNLGANEKIAKLEQQYSEISVNIRSEVQARSGIEKLIQFYASDPKEQKKAEGELAEADRKIVSLKESQKLITQQLEELGKNPQLSNSTGDVQHNGGNAGVPGVQAAAGSGVQQKVVRVVGLYDYDASCDTELSFREGDILTVTEQDSSGWWFAELNGATGFVPQNYVEEMKE</sequence>
<dbReference type="PANTHER" id="PTHR23065:SF7">
    <property type="entry name" value="NOSTRIN, ISOFORM H"/>
    <property type="match status" value="1"/>
</dbReference>
<dbReference type="Pfam" id="PF14604">
    <property type="entry name" value="SH3_9"/>
    <property type="match status" value="1"/>
</dbReference>
<dbReference type="InterPro" id="IPR027267">
    <property type="entry name" value="AH/BAR_dom_sf"/>
</dbReference>
<keyword evidence="5 8" id="KW-0175">Coiled coil</keyword>
<dbReference type="InterPro" id="IPR036028">
    <property type="entry name" value="SH3-like_dom_sf"/>
</dbReference>
<dbReference type="PRINTS" id="PR00452">
    <property type="entry name" value="SH3DOMAIN"/>
</dbReference>
<dbReference type="FunFam" id="1.20.1270.60:FF:000060">
    <property type="entry name" value="Actin polymerization protein Bzz1"/>
    <property type="match status" value="1"/>
</dbReference>
<dbReference type="CDD" id="cd00174">
    <property type="entry name" value="SH3"/>
    <property type="match status" value="1"/>
</dbReference>
<feature type="region of interest" description="Disordered" evidence="9">
    <location>
        <begin position="397"/>
        <end position="417"/>
    </location>
</feature>
<dbReference type="Gene3D" id="6.10.140.470">
    <property type="match status" value="1"/>
</dbReference>
<dbReference type="InterPro" id="IPR001452">
    <property type="entry name" value="SH3_domain"/>
</dbReference>
<protein>
    <recommendedName>
        <fullName evidence="14">SH3 domain-containing protein</fullName>
    </recommendedName>
</protein>
<dbReference type="Pfam" id="PF00611">
    <property type="entry name" value="FCH"/>
    <property type="match status" value="1"/>
</dbReference>
<feature type="domain" description="F-BAR" evidence="11">
    <location>
        <begin position="1"/>
        <end position="262"/>
    </location>
</feature>
<dbReference type="FunFam" id="2.30.30.40:FF:000072">
    <property type="entry name" value="Unconventional Myosin IB"/>
    <property type="match status" value="1"/>
</dbReference>
<dbReference type="GO" id="GO:0016050">
    <property type="term" value="P:vesicle organization"/>
    <property type="evidence" value="ECO:0007669"/>
    <property type="project" value="UniProtKB-ARBA"/>
</dbReference>
<evidence type="ECO:0000259" key="10">
    <source>
        <dbReference type="PROSITE" id="PS50002"/>
    </source>
</evidence>
<dbReference type="SUPFAM" id="SSF46585">
    <property type="entry name" value="HR1 repeat"/>
    <property type="match status" value="1"/>
</dbReference>
<dbReference type="GO" id="GO:0042330">
    <property type="term" value="P:taxis"/>
    <property type="evidence" value="ECO:0007669"/>
    <property type="project" value="UniProtKB-ARBA"/>
</dbReference>
<gene>
    <name evidence="12" type="ORF">CYY_008476</name>
</gene>
<evidence type="ECO:0000256" key="2">
    <source>
        <dbReference type="ARBA" id="ARBA00022443"/>
    </source>
</evidence>
<dbReference type="EMBL" id="AJWJ01000526">
    <property type="protein sequence ID" value="KAF2070200.1"/>
    <property type="molecule type" value="Genomic_DNA"/>
</dbReference>
<keyword evidence="6" id="KW-0206">Cytoskeleton</keyword>
<keyword evidence="4" id="KW-0597">Phosphoprotein</keyword>
<dbReference type="InterPro" id="IPR031160">
    <property type="entry name" value="F_BAR_dom"/>
</dbReference>
<dbReference type="PROSITE" id="PS51741">
    <property type="entry name" value="F_BAR"/>
    <property type="match status" value="1"/>
</dbReference>
<evidence type="ECO:0000256" key="9">
    <source>
        <dbReference type="SAM" id="MobiDB-lite"/>
    </source>
</evidence>
<reference evidence="12" key="1">
    <citation type="submission" date="2020-01" db="EMBL/GenBank/DDBJ databases">
        <title>Development of genomics and gene disruption for Polysphondylium violaceum indicates a role for the polyketide synthase stlB in stalk morphogenesis.</title>
        <authorList>
            <person name="Narita B."/>
            <person name="Kawabe Y."/>
            <person name="Kin K."/>
            <person name="Saito T."/>
            <person name="Gibbs R."/>
            <person name="Kuspa A."/>
            <person name="Muzny D."/>
            <person name="Queller D."/>
            <person name="Richards S."/>
            <person name="Strassman J."/>
            <person name="Sucgang R."/>
            <person name="Worley K."/>
            <person name="Schaap P."/>
        </authorList>
    </citation>
    <scope>NUCLEOTIDE SEQUENCE</scope>
    <source>
        <strain evidence="12">QSvi11</strain>
    </source>
</reference>